<feature type="compositionally biased region" description="Low complexity" evidence="1">
    <location>
        <begin position="86"/>
        <end position="99"/>
    </location>
</feature>
<evidence type="ECO:0000313" key="2">
    <source>
        <dbReference type="EMBL" id="MFN6554785.1"/>
    </source>
</evidence>
<feature type="region of interest" description="Disordered" evidence="1">
    <location>
        <begin position="48"/>
        <end position="99"/>
    </location>
</feature>
<comment type="caution">
    <text evidence="2">The sequence shown here is derived from an EMBL/GenBank/DDBJ whole genome shotgun (WGS) entry which is preliminary data.</text>
</comment>
<feature type="compositionally biased region" description="Low complexity" evidence="1">
    <location>
        <begin position="252"/>
        <end position="272"/>
    </location>
</feature>
<feature type="compositionally biased region" description="Pro residues" evidence="1">
    <location>
        <begin position="75"/>
        <end position="85"/>
    </location>
</feature>
<sequence>MTEWSLISDVVSRVVGGVTLGPAGAILNPIGMGVKGLEGMFGGGGEHAPAERTYAGGGGRFGNEPGAAPENGQAPPAPAEQPAPPNAEQNSGAAATAASADAAELDKLMKQLAELDKKAAATVDAVHASGEASKQALQDVARDVDAKIKELGPRLNTGEGQQELRDYLKERLSSAKQVIEKQIADAEAKARETRELANRYAEIGGGGGGSGEGGNGGGGNGGGGNGGAPVETTPASTPSTVPASNQTPAGTSPFGSGMMPAGMPMSMPSLPSFGGGGMPGMGGGFGDPLSALSGLGGNPAGSEAPQLQDQQTGVGEDGKSASDGVQLHDNQSDHGGSGGDDHDGSGGKPDSGNGQDQGTHPAGDQGGAGGDHAAGGGTGAHTPGGSGTQVEYVDDKGNEVKTDARTEQAAAAVRAHMNGASVAESYADQKIDLPPPGSPITDPKMMVPPNMLKAGDVGVFKDHLVMALGNNKVYVSGQVQPLDSISSGPDFLAWIDPTAGAQNAGHAPATAPANPNVT</sequence>
<organism evidence="2 3">
    <name type="scientific">Mycolicibacterium septicum</name>
    <dbReference type="NCBI Taxonomy" id="98668"/>
    <lineage>
        <taxon>Bacteria</taxon>
        <taxon>Bacillati</taxon>
        <taxon>Actinomycetota</taxon>
        <taxon>Actinomycetes</taxon>
        <taxon>Mycobacteriales</taxon>
        <taxon>Mycobacteriaceae</taxon>
        <taxon>Mycolicibacterium</taxon>
    </lineage>
</organism>
<keyword evidence="3" id="KW-1185">Reference proteome</keyword>
<dbReference type="Proteomes" id="UP001635817">
    <property type="component" value="Unassembled WGS sequence"/>
</dbReference>
<feature type="compositionally biased region" description="Low complexity" evidence="1">
    <location>
        <begin position="65"/>
        <end position="74"/>
    </location>
</feature>
<protein>
    <submittedName>
        <fullName evidence="2">DUF4226 domain-containing protein</fullName>
    </submittedName>
</protein>
<evidence type="ECO:0000256" key="1">
    <source>
        <dbReference type="SAM" id="MobiDB-lite"/>
    </source>
</evidence>
<name>A0ABW9M3A6_9MYCO</name>
<dbReference type="Pfam" id="PF10774">
    <property type="entry name" value="DUF4226"/>
    <property type="match status" value="1"/>
</dbReference>
<feature type="compositionally biased region" description="Low complexity" evidence="1">
    <location>
        <begin position="348"/>
        <end position="363"/>
    </location>
</feature>
<reference evidence="2 3" key="1">
    <citation type="submission" date="2024-12" db="EMBL/GenBank/DDBJ databases">
        <title>The coexistence of Mycolicibacterium septicum and Mycolicibacterium nivoides in clinical samples.</title>
        <authorList>
            <person name="Wang C."/>
            <person name="Feng Y."/>
            <person name="Zong Z."/>
        </authorList>
    </citation>
    <scope>NUCLEOTIDE SEQUENCE [LARGE SCALE GENOMIC DNA]</scope>
    <source>
        <strain evidence="2 3">120310</strain>
    </source>
</reference>
<dbReference type="EMBL" id="JBKBDE010000014">
    <property type="protein sequence ID" value="MFN6554785.1"/>
    <property type="molecule type" value="Genomic_DNA"/>
</dbReference>
<feature type="compositionally biased region" description="Gly residues" evidence="1">
    <location>
        <begin position="273"/>
        <end position="286"/>
    </location>
</feature>
<feature type="compositionally biased region" description="Low complexity" evidence="1">
    <location>
        <begin position="228"/>
        <end position="244"/>
    </location>
</feature>
<feature type="compositionally biased region" description="Gly residues" evidence="1">
    <location>
        <begin position="203"/>
        <end position="227"/>
    </location>
</feature>
<proteinExistence type="predicted"/>
<gene>
    <name evidence="2" type="ORF">ACK4CP_30645</name>
</gene>
<feature type="region of interest" description="Disordered" evidence="1">
    <location>
        <begin position="201"/>
        <end position="392"/>
    </location>
</feature>
<feature type="compositionally biased region" description="Gly residues" evidence="1">
    <location>
        <begin position="364"/>
        <end position="387"/>
    </location>
</feature>
<dbReference type="InterPro" id="IPR019710">
    <property type="entry name" value="DUF4226"/>
</dbReference>
<evidence type="ECO:0000313" key="3">
    <source>
        <dbReference type="Proteomes" id="UP001635817"/>
    </source>
</evidence>
<accession>A0ABW9M3A6</accession>
<dbReference type="RefSeq" id="WP_409552835.1">
    <property type="nucleotide sequence ID" value="NZ_JBKBDE010000014.1"/>
</dbReference>